<dbReference type="Proteomes" id="UP001232117">
    <property type="component" value="Chromosome"/>
</dbReference>
<keyword evidence="2" id="KW-1185">Reference proteome</keyword>
<name>A0ABY8N4J5_9FLAO</name>
<dbReference type="RefSeq" id="WP_264532811.1">
    <property type="nucleotide sequence ID" value="NZ_CP092332.1"/>
</dbReference>
<organism evidence="1 2">
    <name type="scientific">Flavobacterium keumense</name>
    <dbReference type="NCBI Taxonomy" id="1306518"/>
    <lineage>
        <taxon>Bacteria</taxon>
        <taxon>Pseudomonadati</taxon>
        <taxon>Bacteroidota</taxon>
        <taxon>Flavobacteriia</taxon>
        <taxon>Flavobacteriales</taxon>
        <taxon>Flavobacteriaceae</taxon>
        <taxon>Flavobacterium</taxon>
    </lineage>
</organism>
<sequence length="128" mass="15441">MKEKREQIKTLKVAFITTELDLTSAEAEKFWPIYNAFEEKEFELKHLKMRSFIKRFREGKDKMTEKEANSLLSQIENNEEDIFVLRKKFFLNLKGVLPALKIIRLKKSEEDFNRKLLLQYRNKGPRKE</sequence>
<proteinExistence type="predicted"/>
<evidence type="ECO:0000313" key="1">
    <source>
        <dbReference type="EMBL" id="WGK94462.1"/>
    </source>
</evidence>
<gene>
    <name evidence="1" type="ORF">MG292_10320</name>
</gene>
<protein>
    <submittedName>
        <fullName evidence="1">Sensor of ECF-type sigma factor</fullName>
    </submittedName>
</protein>
<accession>A0ABY8N4J5</accession>
<reference evidence="1 2" key="1">
    <citation type="submission" date="2023-06" db="EMBL/GenBank/DDBJ databases">
        <title>Complete Genome Sequence of Flavobacterium keumense K3R-10.</title>
        <authorList>
            <person name="Jeong H."/>
            <person name="Jhang S.Y."/>
            <person name="Kim J.N."/>
        </authorList>
    </citation>
    <scope>NUCLEOTIDE SEQUENCE [LARGE SCALE GENOMIC DNA]</scope>
    <source>
        <strain evidence="1 2">K3R-10</strain>
    </source>
</reference>
<dbReference type="EMBL" id="CP092332">
    <property type="protein sequence ID" value="WGK94462.1"/>
    <property type="molecule type" value="Genomic_DNA"/>
</dbReference>
<evidence type="ECO:0000313" key="2">
    <source>
        <dbReference type="Proteomes" id="UP001232117"/>
    </source>
</evidence>